<keyword evidence="1" id="KW-0472">Membrane</keyword>
<dbReference type="PANTHER" id="PTHR36216:SF1">
    <property type="entry name" value="HTH ARSR-TYPE DOMAIN-CONTAINING PROTEIN"/>
    <property type="match status" value="1"/>
</dbReference>
<dbReference type="EMBL" id="AP011532">
    <property type="protein sequence ID" value="BAI62977.1"/>
    <property type="molecule type" value="Genomic_DNA"/>
</dbReference>
<dbReference type="InParanoid" id="D1Z2Q5"/>
<dbReference type="KEGG" id="mpd:MCP_2905"/>
<organism evidence="2 3">
    <name type="scientific">Methanocella paludicola (strain DSM 17711 / JCM 13418 / NBRC 101707 / SANAE)</name>
    <dbReference type="NCBI Taxonomy" id="304371"/>
    <lineage>
        <taxon>Archaea</taxon>
        <taxon>Methanobacteriati</taxon>
        <taxon>Methanobacteriota</taxon>
        <taxon>Stenosarchaea group</taxon>
        <taxon>Methanomicrobia</taxon>
        <taxon>Methanocellales</taxon>
        <taxon>Methanocellaceae</taxon>
        <taxon>Methanocella</taxon>
    </lineage>
</organism>
<name>D1Z2Q5_METPS</name>
<protein>
    <recommendedName>
        <fullName evidence="4">HTH arsR-type domain-containing protein</fullName>
    </recommendedName>
</protein>
<dbReference type="InterPro" id="IPR036388">
    <property type="entry name" value="WH-like_DNA-bd_sf"/>
</dbReference>
<reference evidence="3" key="3">
    <citation type="journal article" date="2011" name="PLoS ONE">
        <title>Genome sequence of a mesophilic hydrogenotrophic methanogen Methanocella paludicola, the first cultivated representative of the order Methanocellales.</title>
        <authorList>
            <person name="Sakai S."/>
            <person name="Takaki Y."/>
            <person name="Shimamura S."/>
            <person name="Sekine M."/>
            <person name="Tajima T."/>
            <person name="Kosugi H."/>
            <person name="Ichikawa N."/>
            <person name="Tasumi E."/>
            <person name="Hiraki A.T."/>
            <person name="Shimizu A."/>
            <person name="Kato Y."/>
            <person name="Nishiko R."/>
            <person name="Mori K."/>
            <person name="Fujita N."/>
            <person name="Imachi H."/>
            <person name="Takai K."/>
        </authorList>
    </citation>
    <scope>NUCLEOTIDE SEQUENCE [LARGE SCALE GENOMIC DNA]</scope>
    <source>
        <strain evidence="3">DSM 17711 / JCM 13418 / NBRC 101707 / SANAE</strain>
    </source>
</reference>
<accession>D1Z2Q5</accession>
<evidence type="ECO:0000313" key="3">
    <source>
        <dbReference type="Proteomes" id="UP000001882"/>
    </source>
</evidence>
<dbReference type="InterPro" id="IPR036390">
    <property type="entry name" value="WH_DNA-bd_sf"/>
</dbReference>
<feature type="transmembrane region" description="Helical" evidence="1">
    <location>
        <begin position="98"/>
        <end position="123"/>
    </location>
</feature>
<gene>
    <name evidence="2" type="ordered locus">MCP_2905</name>
</gene>
<reference evidence="2 3" key="2">
    <citation type="journal article" date="2008" name="Int. J. Syst. Evol. Microbiol.">
        <title>Methanocella paludicola gen. nov., sp. nov., a methane-producing archaeon, the first isolate of the lineage 'Rice Cluster I', and proposal of the new archaeal order Methanocellales ord. nov.</title>
        <authorList>
            <person name="Sakai S."/>
            <person name="Imachi H."/>
            <person name="Hanada S."/>
            <person name="Ohashi A."/>
            <person name="Harada H."/>
            <person name="Kamagata Y."/>
        </authorList>
    </citation>
    <scope>NUCLEOTIDE SEQUENCE [LARGE SCALE GENOMIC DNA]</scope>
    <source>
        <strain evidence="3">DSM 17711 / JCM 13418 / NBRC 101707 / SANAE</strain>
    </source>
</reference>
<dbReference type="eggNOG" id="arCOG02611">
    <property type="taxonomic scope" value="Archaea"/>
</dbReference>
<reference evidence="2 3" key="1">
    <citation type="journal article" date="2007" name="Appl. Environ. Microbiol.">
        <title>Isolation of key methanogens for global methane emission from rice paddy fields: a novel isolate affiliated with the clone cluster rice cluster I.</title>
        <authorList>
            <person name="Sakai S."/>
            <person name="Imachi H."/>
            <person name="Sekiguchi Y."/>
            <person name="Ohashi A."/>
            <person name="Harada H."/>
            <person name="Kamagata Y."/>
        </authorList>
    </citation>
    <scope>NUCLEOTIDE SEQUENCE [LARGE SCALE GENOMIC DNA]</scope>
    <source>
        <strain evidence="3">DSM 17711 / JCM 13418 / NBRC 101707 / SANAE</strain>
    </source>
</reference>
<dbReference type="Pfam" id="PF13412">
    <property type="entry name" value="HTH_24"/>
    <property type="match status" value="2"/>
</dbReference>
<dbReference type="Gene3D" id="1.10.10.10">
    <property type="entry name" value="Winged helix-like DNA-binding domain superfamily/Winged helix DNA-binding domain"/>
    <property type="match status" value="2"/>
</dbReference>
<dbReference type="CDD" id="cd00090">
    <property type="entry name" value="HTH_ARSR"/>
    <property type="match status" value="1"/>
</dbReference>
<dbReference type="InterPro" id="IPR011991">
    <property type="entry name" value="ArsR-like_HTH"/>
</dbReference>
<keyword evidence="1" id="KW-0812">Transmembrane</keyword>
<feature type="transmembrane region" description="Helical" evidence="1">
    <location>
        <begin position="15"/>
        <end position="36"/>
    </location>
</feature>
<keyword evidence="3" id="KW-1185">Reference proteome</keyword>
<evidence type="ECO:0000313" key="2">
    <source>
        <dbReference type="EMBL" id="BAI62977.1"/>
    </source>
</evidence>
<dbReference type="Proteomes" id="UP000001882">
    <property type="component" value="Chromosome"/>
</dbReference>
<dbReference type="AlphaFoldDB" id="D1Z2Q5"/>
<sequence length="289" mass="31912">MPFLKYLDYMAGKRGIVLAAAGILLVAALVLAYYSLFVWPHDARVVDPAPSGLPPGSIVYEGGYVVMPASEANLTPEQMAQADTGGADRAVSFWELPLWIQLYALPGLIVGVIAAAAAGVFVVRRSRKIDNANKLGAYTYITDNPGCTAPEVARGRGLNIGTARYHIQRLQNEGRIVLQKIGKYTRIFVNSHTYNDREKLIASHLRSDSSRKILGAIMDTPGISNQKLSDMLGMEKSLVFRYMQKLLDDGIVTCEWEGKNKLYYISQGAKEPLIRLMPRNYQCPGLMKE</sequence>
<dbReference type="SUPFAM" id="SSF46785">
    <property type="entry name" value="Winged helix' DNA-binding domain"/>
    <property type="match status" value="2"/>
</dbReference>
<evidence type="ECO:0008006" key="4">
    <source>
        <dbReference type="Google" id="ProtNLM"/>
    </source>
</evidence>
<dbReference type="PANTHER" id="PTHR36216">
    <property type="entry name" value="TRANSCRIPTIONAL REGULATOR, TRMB"/>
    <property type="match status" value="1"/>
</dbReference>
<evidence type="ECO:0000256" key="1">
    <source>
        <dbReference type="SAM" id="Phobius"/>
    </source>
</evidence>
<dbReference type="STRING" id="304371.MCP_2905"/>
<keyword evidence="1" id="KW-1133">Transmembrane helix</keyword>
<proteinExistence type="predicted"/>